<reference evidence="3 4" key="1">
    <citation type="submission" date="2013-08" db="EMBL/GenBank/DDBJ databases">
        <authorList>
            <person name="Weinstock G."/>
            <person name="Sodergren E."/>
            <person name="Wylie T."/>
            <person name="Fulton L."/>
            <person name="Fulton R."/>
            <person name="Fronick C."/>
            <person name="O'Laughlin M."/>
            <person name="Godfrey J."/>
            <person name="Miner T."/>
            <person name="Herter B."/>
            <person name="Appelbaum E."/>
            <person name="Cordes M."/>
            <person name="Lek S."/>
            <person name="Wollam A."/>
            <person name="Pepin K.H."/>
            <person name="Palsikar V.B."/>
            <person name="Mitreva M."/>
            <person name="Wilson R.K."/>
        </authorList>
    </citation>
    <scope>NUCLEOTIDE SEQUENCE [LARGE SCALE GENOMIC DNA]</scope>
    <source>
        <strain evidence="3 4">ATCC 15930</strain>
    </source>
</reference>
<evidence type="ECO:0000313" key="4">
    <source>
        <dbReference type="Proteomes" id="UP000027442"/>
    </source>
</evidence>
<dbReference type="Pfam" id="PF13488">
    <property type="entry name" value="Gly-zipper_Omp"/>
    <property type="match status" value="1"/>
</dbReference>
<dbReference type="eggNOG" id="COG4520">
    <property type="taxonomic scope" value="Bacteria"/>
</dbReference>
<feature type="compositionally biased region" description="Polar residues" evidence="1">
    <location>
        <begin position="137"/>
        <end position="153"/>
    </location>
</feature>
<dbReference type="PATRIC" id="fig|1122985.7.peg.1350"/>
<keyword evidence="4" id="KW-1185">Reference proteome</keyword>
<protein>
    <recommendedName>
        <fullName evidence="2">Glycine zipper domain-containing protein</fullName>
    </recommendedName>
</protein>
<dbReference type="InterPro" id="IPR039567">
    <property type="entry name" value="Gly-zipper"/>
</dbReference>
<dbReference type="EMBL" id="JNGW01000050">
    <property type="protein sequence ID" value="KDR52598.1"/>
    <property type="molecule type" value="Genomic_DNA"/>
</dbReference>
<name>A0A069QIC9_HOYLO</name>
<gene>
    <name evidence="3" type="ORF">HMPREF1991_01303</name>
</gene>
<organism evidence="3 4">
    <name type="scientific">Hoylesella loescheii DSM 19665 = JCM 12249 = ATCC 15930</name>
    <dbReference type="NCBI Taxonomy" id="1122985"/>
    <lineage>
        <taxon>Bacteria</taxon>
        <taxon>Pseudomonadati</taxon>
        <taxon>Bacteroidota</taxon>
        <taxon>Bacteroidia</taxon>
        <taxon>Bacteroidales</taxon>
        <taxon>Prevotellaceae</taxon>
        <taxon>Hoylesella</taxon>
    </lineage>
</organism>
<feature type="compositionally biased region" description="Basic and acidic residues" evidence="1">
    <location>
        <begin position="72"/>
        <end position="100"/>
    </location>
</feature>
<evidence type="ECO:0000313" key="3">
    <source>
        <dbReference type="EMBL" id="KDR52598.1"/>
    </source>
</evidence>
<comment type="caution">
    <text evidence="3">The sequence shown here is derived from an EMBL/GenBank/DDBJ whole genome shotgun (WGS) entry which is preliminary data.</text>
</comment>
<dbReference type="Proteomes" id="UP000027442">
    <property type="component" value="Unassembled WGS sequence"/>
</dbReference>
<accession>A0A069QIC9</accession>
<dbReference type="RefSeq" id="WP_148295791.1">
    <property type="nucleotide sequence ID" value="NZ_KB899212.1"/>
</dbReference>
<sequence>MVIRKLTTAIIALAILVGCGTYAGSGAYAGATLGSILGSAIGGITGGPRGSDLGTIVGMGVGGAVGAAIGEQADKKMQEQSERRRERIEQRRRERDRDDYGYYNEQPPYEQRPTYENGFDENNGGDDRIYDFKGSDYTGSYSAQQPTTSIDAQQQPAQTISALPIKILNARFVDNNQNRCINRNELCKVIFELWNNSDQTLHDVQPIVTEETGNKHLGISSTIHIEQLEPGKAIRYTALVKADKKLKPGNAVIRLAAVAGNNIPITEPVFFNIPTDK</sequence>
<feature type="domain" description="Glycine zipper" evidence="2">
    <location>
        <begin position="30"/>
        <end position="76"/>
    </location>
</feature>
<dbReference type="AlphaFoldDB" id="A0A069QIC9"/>
<feature type="region of interest" description="Disordered" evidence="1">
    <location>
        <begin position="71"/>
        <end position="153"/>
    </location>
</feature>
<dbReference type="HOGENOM" id="CLU_087597_0_0_10"/>
<evidence type="ECO:0000256" key="1">
    <source>
        <dbReference type="SAM" id="MobiDB-lite"/>
    </source>
</evidence>
<proteinExistence type="predicted"/>
<evidence type="ECO:0000259" key="2">
    <source>
        <dbReference type="Pfam" id="PF13488"/>
    </source>
</evidence>
<dbReference type="InterPro" id="IPR018247">
    <property type="entry name" value="EF_Hand_1_Ca_BS"/>
</dbReference>
<dbReference type="PROSITE" id="PS00018">
    <property type="entry name" value="EF_HAND_1"/>
    <property type="match status" value="1"/>
</dbReference>
<feature type="compositionally biased region" description="Basic and acidic residues" evidence="1">
    <location>
        <begin position="125"/>
        <end position="134"/>
    </location>
</feature>
<dbReference type="PROSITE" id="PS51257">
    <property type="entry name" value="PROKAR_LIPOPROTEIN"/>
    <property type="match status" value="1"/>
</dbReference>